<dbReference type="GO" id="GO:0045121">
    <property type="term" value="C:membrane raft"/>
    <property type="evidence" value="ECO:0007669"/>
    <property type="project" value="TreeGrafter"/>
</dbReference>
<comment type="subcellular location">
    <subcellularLocation>
        <location evidence="1">Cell membrane</location>
    </subcellularLocation>
</comment>
<proteinExistence type="predicted"/>
<dbReference type="OrthoDB" id="8396829at2759"/>
<dbReference type="GO" id="GO:0005925">
    <property type="term" value="C:focal adhesion"/>
    <property type="evidence" value="ECO:0007669"/>
    <property type="project" value="TreeGrafter"/>
</dbReference>
<evidence type="ECO:0000313" key="10">
    <source>
        <dbReference type="Proteomes" id="UP000829720"/>
    </source>
</evidence>
<dbReference type="GO" id="GO:0005178">
    <property type="term" value="F:integrin binding"/>
    <property type="evidence" value="ECO:0007669"/>
    <property type="project" value="InterPro"/>
</dbReference>
<dbReference type="GO" id="GO:0030334">
    <property type="term" value="P:regulation of cell migration"/>
    <property type="evidence" value="ECO:0007669"/>
    <property type="project" value="InterPro"/>
</dbReference>
<keyword evidence="4" id="KW-0472">Membrane</keyword>
<keyword evidence="7" id="KW-0449">Lipoprotein</keyword>
<evidence type="ECO:0000256" key="4">
    <source>
        <dbReference type="ARBA" id="ARBA00023136"/>
    </source>
</evidence>
<keyword evidence="8" id="KW-0393">Immunoglobulin domain</keyword>
<protein>
    <submittedName>
        <fullName evidence="9">Uncharacterized protein</fullName>
    </submittedName>
</protein>
<dbReference type="GO" id="GO:0009897">
    <property type="term" value="C:external side of plasma membrane"/>
    <property type="evidence" value="ECO:0007669"/>
    <property type="project" value="TreeGrafter"/>
</dbReference>
<gene>
    <name evidence="9" type="ORF">AGOR_G00030670</name>
</gene>
<dbReference type="Proteomes" id="UP000829720">
    <property type="component" value="Unassembled WGS sequence"/>
</dbReference>
<dbReference type="GO" id="GO:0005096">
    <property type="term" value="F:GTPase activator activity"/>
    <property type="evidence" value="ECO:0007669"/>
    <property type="project" value="TreeGrafter"/>
</dbReference>
<name>A0A8T3E3G5_9TELE</name>
<organism evidence="9 10">
    <name type="scientific">Albula goreensis</name>
    <dbReference type="NCBI Taxonomy" id="1534307"/>
    <lineage>
        <taxon>Eukaryota</taxon>
        <taxon>Metazoa</taxon>
        <taxon>Chordata</taxon>
        <taxon>Craniata</taxon>
        <taxon>Vertebrata</taxon>
        <taxon>Euteleostomi</taxon>
        <taxon>Actinopterygii</taxon>
        <taxon>Neopterygii</taxon>
        <taxon>Teleostei</taxon>
        <taxon>Albuliformes</taxon>
        <taxon>Albulidae</taxon>
        <taxon>Albula</taxon>
    </lineage>
</organism>
<keyword evidence="3" id="KW-0732">Signal</keyword>
<keyword evidence="5" id="KW-1015">Disulfide bond</keyword>
<dbReference type="GO" id="GO:0007155">
    <property type="term" value="P:cell adhesion"/>
    <property type="evidence" value="ECO:0007669"/>
    <property type="project" value="InterPro"/>
</dbReference>
<evidence type="ECO:0000256" key="1">
    <source>
        <dbReference type="ARBA" id="ARBA00004236"/>
    </source>
</evidence>
<dbReference type="PANTHER" id="PTHR19226:SF2">
    <property type="entry name" value="THY-1 MEMBRANE GLYCOPROTEIN"/>
    <property type="match status" value="1"/>
</dbReference>
<evidence type="ECO:0000256" key="3">
    <source>
        <dbReference type="ARBA" id="ARBA00022729"/>
    </source>
</evidence>
<sequence>MEAQRFSLVSPLSPPPCSVTPSWCLILGDAVPRGVSAEIKQPEHAGSESEDRKPIRMITSLFISSVVLAAFLAPGLCQKIKVCREEDGEVRVDCLIQPKPNTINTFEFSMFKGGKETVIITNVTGITADQSYKGKTRVEQLEPHGYRLTLVDVP</sequence>
<dbReference type="GO" id="GO:0043209">
    <property type="term" value="C:myelin sheath"/>
    <property type="evidence" value="ECO:0007669"/>
    <property type="project" value="TreeGrafter"/>
</dbReference>
<dbReference type="InterPro" id="IPR033292">
    <property type="entry name" value="THY1"/>
</dbReference>
<dbReference type="GO" id="GO:0030425">
    <property type="term" value="C:dendrite"/>
    <property type="evidence" value="ECO:0007669"/>
    <property type="project" value="TreeGrafter"/>
</dbReference>
<dbReference type="GO" id="GO:0007229">
    <property type="term" value="P:integrin-mediated signaling pathway"/>
    <property type="evidence" value="ECO:0007669"/>
    <property type="project" value="TreeGrafter"/>
</dbReference>
<dbReference type="EMBL" id="JAERUA010000002">
    <property type="protein sequence ID" value="KAI1903773.1"/>
    <property type="molecule type" value="Genomic_DNA"/>
</dbReference>
<evidence type="ECO:0000313" key="9">
    <source>
        <dbReference type="EMBL" id="KAI1903773.1"/>
    </source>
</evidence>
<evidence type="ECO:0000256" key="6">
    <source>
        <dbReference type="ARBA" id="ARBA00023180"/>
    </source>
</evidence>
<keyword evidence="2" id="KW-1003">Cell membrane</keyword>
<keyword evidence="6" id="KW-0325">Glycoprotein</keyword>
<evidence type="ECO:0000256" key="7">
    <source>
        <dbReference type="ARBA" id="ARBA00023288"/>
    </source>
</evidence>
<keyword evidence="10" id="KW-1185">Reference proteome</keyword>
<comment type="caution">
    <text evidence="9">The sequence shown here is derived from an EMBL/GenBank/DDBJ whole genome shotgun (WGS) entry which is preliminary data.</text>
</comment>
<dbReference type="PANTHER" id="PTHR19226">
    <property type="entry name" value="THY-1 MEMBRANE GLYCOPROTEIN"/>
    <property type="match status" value="1"/>
</dbReference>
<evidence type="ECO:0000256" key="5">
    <source>
        <dbReference type="ARBA" id="ARBA00023157"/>
    </source>
</evidence>
<reference evidence="9" key="1">
    <citation type="submission" date="2021-01" db="EMBL/GenBank/DDBJ databases">
        <authorList>
            <person name="Zahm M."/>
            <person name="Roques C."/>
            <person name="Cabau C."/>
            <person name="Klopp C."/>
            <person name="Donnadieu C."/>
            <person name="Jouanno E."/>
            <person name="Lampietro C."/>
            <person name="Louis A."/>
            <person name="Herpin A."/>
            <person name="Echchiki A."/>
            <person name="Berthelot C."/>
            <person name="Parey E."/>
            <person name="Roest-Crollius H."/>
            <person name="Braasch I."/>
            <person name="Postlethwait J."/>
            <person name="Bobe J."/>
            <person name="Montfort J."/>
            <person name="Bouchez O."/>
            <person name="Begum T."/>
            <person name="Mejri S."/>
            <person name="Adams A."/>
            <person name="Chen W.-J."/>
            <person name="Guiguen Y."/>
        </authorList>
    </citation>
    <scope>NUCLEOTIDE SEQUENCE</scope>
    <source>
        <tissue evidence="9">Blood</tissue>
    </source>
</reference>
<accession>A0A8T3E3G5</accession>
<evidence type="ECO:0000256" key="8">
    <source>
        <dbReference type="ARBA" id="ARBA00023319"/>
    </source>
</evidence>
<dbReference type="AlphaFoldDB" id="A0A8T3E3G5"/>
<evidence type="ECO:0000256" key="2">
    <source>
        <dbReference type="ARBA" id="ARBA00022475"/>
    </source>
</evidence>
<dbReference type="GO" id="GO:0051894">
    <property type="term" value="P:positive regulation of focal adhesion assembly"/>
    <property type="evidence" value="ECO:0007669"/>
    <property type="project" value="TreeGrafter"/>
</dbReference>